<name>A0A806TDD1_LIMFE</name>
<evidence type="ECO:0000313" key="2">
    <source>
        <dbReference type="Proteomes" id="UP000016629"/>
    </source>
</evidence>
<reference evidence="1 2" key="2">
    <citation type="journal article" name="FEMS Microbiol. Lett.">
        <title>Lactobacillus fermentum 3872 genome sequencing reveals plasmid and chromosomal genes potentially involved in a probiotic activity.</title>
        <authorList>
            <person name="Lehri B."/>
            <person name="Seddon A.M."/>
            <person name="Karlyshev A.V."/>
        </authorList>
    </citation>
    <scope>NUCLEOTIDE SEQUENCE [LARGE SCALE GENOMIC DNA]</scope>
    <source>
        <strain evidence="1 2">3872</strain>
    </source>
</reference>
<evidence type="ECO:0000313" key="1">
    <source>
        <dbReference type="EMBL" id="AKM50952.1"/>
    </source>
</evidence>
<gene>
    <name evidence="1" type="ORF">N573_004150</name>
</gene>
<dbReference type="AlphaFoldDB" id="A0A806TDD1"/>
<reference evidence="1 2" key="1">
    <citation type="journal article" date="2013" name="Genome Announc.">
        <title>Draft Genome Sequence of Lactobacillus fermentum Strain 3872.</title>
        <authorList>
            <person name="Karlyshev A.V."/>
            <person name="Raju K."/>
            <person name="Abramov V.M."/>
        </authorList>
    </citation>
    <scope>NUCLEOTIDE SEQUENCE [LARGE SCALE GENOMIC DNA]</scope>
    <source>
        <strain evidence="1 2">3872</strain>
    </source>
</reference>
<dbReference type="Proteomes" id="UP000016629">
    <property type="component" value="Chromosome"/>
</dbReference>
<accession>A0A806TDD1</accession>
<organism evidence="1 2">
    <name type="scientific">Limosilactobacillus fermentum 3872</name>
    <dbReference type="NCBI Taxonomy" id="1381124"/>
    <lineage>
        <taxon>Bacteria</taxon>
        <taxon>Bacillati</taxon>
        <taxon>Bacillota</taxon>
        <taxon>Bacilli</taxon>
        <taxon>Lactobacillales</taxon>
        <taxon>Lactobacillaceae</taxon>
        <taxon>Limosilactobacillus</taxon>
    </lineage>
</organism>
<protein>
    <submittedName>
        <fullName evidence="1">Uncharacterized protein</fullName>
    </submittedName>
</protein>
<dbReference type="EMBL" id="CP011536">
    <property type="protein sequence ID" value="AKM50952.1"/>
    <property type="molecule type" value="Genomic_DNA"/>
</dbReference>
<proteinExistence type="predicted"/>
<sequence length="207" mass="22480">MLVACSIMLVSGLVIGWGLWQRHEIGQEQATQSKILKQKEASLATIKSSYNQTLLKEALQSGDGTVVQNAQVVATQTKFDQTVNKFFNVVFTFSNNKEYLARANKAKAYATDDVLKNQKLFNDGKDSTGHSYVDSADLSVSFDNASVANSVVADDGTMTGYVTVRYYAQTGDSTPGISTVAFLVTYNSKTNLLTKVTQLGSLSNESM</sequence>